<evidence type="ECO:0000259" key="5">
    <source>
        <dbReference type="PROSITE" id="PS50931"/>
    </source>
</evidence>
<feature type="domain" description="HTH lysR-type" evidence="5">
    <location>
        <begin position="1"/>
        <end position="58"/>
    </location>
</feature>
<accession>A0A919RMY7</accession>
<dbReference type="GO" id="GO:0003677">
    <property type="term" value="F:DNA binding"/>
    <property type="evidence" value="ECO:0007669"/>
    <property type="project" value="UniProtKB-KW"/>
</dbReference>
<dbReference type="Pfam" id="PF00126">
    <property type="entry name" value="HTH_1"/>
    <property type="match status" value="1"/>
</dbReference>
<evidence type="ECO:0000313" key="6">
    <source>
        <dbReference type="EMBL" id="GII96147.1"/>
    </source>
</evidence>
<dbReference type="SUPFAM" id="SSF46785">
    <property type="entry name" value="Winged helix' DNA-binding domain"/>
    <property type="match status" value="1"/>
</dbReference>
<evidence type="ECO:0000256" key="3">
    <source>
        <dbReference type="ARBA" id="ARBA00023125"/>
    </source>
</evidence>
<dbReference type="InterPro" id="IPR005119">
    <property type="entry name" value="LysR_subst-bd"/>
</dbReference>
<keyword evidence="2" id="KW-0805">Transcription regulation</keyword>
<dbReference type="PANTHER" id="PTHR30346:SF29">
    <property type="entry name" value="LYSR SUBSTRATE-BINDING"/>
    <property type="match status" value="1"/>
</dbReference>
<protein>
    <submittedName>
        <fullName evidence="6">LysR family transcriptional regulator</fullName>
    </submittedName>
</protein>
<proteinExistence type="inferred from homology"/>
<dbReference type="FunFam" id="1.10.10.10:FF:000001">
    <property type="entry name" value="LysR family transcriptional regulator"/>
    <property type="match status" value="1"/>
</dbReference>
<dbReference type="GO" id="GO:0003700">
    <property type="term" value="F:DNA-binding transcription factor activity"/>
    <property type="evidence" value="ECO:0007669"/>
    <property type="project" value="InterPro"/>
</dbReference>
<gene>
    <name evidence="6" type="ORF">Ssi02_63780</name>
</gene>
<organism evidence="6 7">
    <name type="scientific">Sinosporangium siamense</name>
    <dbReference type="NCBI Taxonomy" id="1367973"/>
    <lineage>
        <taxon>Bacteria</taxon>
        <taxon>Bacillati</taxon>
        <taxon>Actinomycetota</taxon>
        <taxon>Actinomycetes</taxon>
        <taxon>Streptosporangiales</taxon>
        <taxon>Streptosporangiaceae</taxon>
        <taxon>Sinosporangium</taxon>
    </lineage>
</organism>
<dbReference type="PRINTS" id="PR00039">
    <property type="entry name" value="HTHLYSR"/>
</dbReference>
<dbReference type="RefSeq" id="WP_204031172.1">
    <property type="nucleotide sequence ID" value="NZ_BOOW01000042.1"/>
</dbReference>
<dbReference type="Proteomes" id="UP000606172">
    <property type="component" value="Unassembled WGS sequence"/>
</dbReference>
<dbReference type="InterPro" id="IPR036388">
    <property type="entry name" value="WH-like_DNA-bd_sf"/>
</dbReference>
<dbReference type="Gene3D" id="3.40.190.10">
    <property type="entry name" value="Periplasmic binding protein-like II"/>
    <property type="match status" value="2"/>
</dbReference>
<dbReference type="GO" id="GO:0032993">
    <property type="term" value="C:protein-DNA complex"/>
    <property type="evidence" value="ECO:0007669"/>
    <property type="project" value="TreeGrafter"/>
</dbReference>
<dbReference type="AlphaFoldDB" id="A0A919RMY7"/>
<evidence type="ECO:0000256" key="1">
    <source>
        <dbReference type="ARBA" id="ARBA00009437"/>
    </source>
</evidence>
<dbReference type="Pfam" id="PF03466">
    <property type="entry name" value="LysR_substrate"/>
    <property type="match status" value="1"/>
</dbReference>
<dbReference type="CDD" id="cd05466">
    <property type="entry name" value="PBP2_LTTR_substrate"/>
    <property type="match status" value="1"/>
</dbReference>
<dbReference type="Gene3D" id="1.10.10.10">
    <property type="entry name" value="Winged helix-like DNA-binding domain superfamily/Winged helix DNA-binding domain"/>
    <property type="match status" value="1"/>
</dbReference>
<keyword evidence="4" id="KW-0804">Transcription</keyword>
<keyword evidence="3" id="KW-0238">DNA-binding</keyword>
<evidence type="ECO:0000256" key="4">
    <source>
        <dbReference type="ARBA" id="ARBA00023163"/>
    </source>
</evidence>
<keyword evidence="7" id="KW-1185">Reference proteome</keyword>
<dbReference type="SUPFAM" id="SSF53850">
    <property type="entry name" value="Periplasmic binding protein-like II"/>
    <property type="match status" value="1"/>
</dbReference>
<comment type="similarity">
    <text evidence="1">Belongs to the LysR transcriptional regulatory family.</text>
</comment>
<comment type="caution">
    <text evidence="6">The sequence shown here is derived from an EMBL/GenBank/DDBJ whole genome shotgun (WGS) entry which is preliminary data.</text>
</comment>
<name>A0A919RMY7_9ACTN</name>
<dbReference type="PANTHER" id="PTHR30346">
    <property type="entry name" value="TRANSCRIPTIONAL DUAL REGULATOR HCAR-RELATED"/>
    <property type="match status" value="1"/>
</dbReference>
<evidence type="ECO:0000313" key="7">
    <source>
        <dbReference type="Proteomes" id="UP000606172"/>
    </source>
</evidence>
<sequence length="299" mass="31045">MTFTQLRILQAVARTGNMTRAAEELATTQSAVSHALRALESELGVSLLVRGNHGVSLTAAGRAVCRRATLILTQLEALAQEVAAAREQDSGSLRVGAMPSANVRLLPPILRRFEEAHPRVRLTVMEGSDDEVLEWLVTGAADVVTVLGGASAVRSTGVALPAGAVTLPLAVDPMLAVLPSGHDLGVRDAVPVSELARHPFIMSTGGCEPLISALARAAGASLKCHYRVRDSNSILAMVAEGLGVSIVPELSLPAHRAGLHAIPLDPPAERTILLALPPDPLPAAVAFTDLATAVTGSPR</sequence>
<dbReference type="EMBL" id="BOOW01000042">
    <property type="protein sequence ID" value="GII96147.1"/>
    <property type="molecule type" value="Genomic_DNA"/>
</dbReference>
<dbReference type="InterPro" id="IPR000847">
    <property type="entry name" value="LysR_HTH_N"/>
</dbReference>
<evidence type="ECO:0000256" key="2">
    <source>
        <dbReference type="ARBA" id="ARBA00023015"/>
    </source>
</evidence>
<dbReference type="PROSITE" id="PS50931">
    <property type="entry name" value="HTH_LYSR"/>
    <property type="match status" value="1"/>
</dbReference>
<dbReference type="InterPro" id="IPR036390">
    <property type="entry name" value="WH_DNA-bd_sf"/>
</dbReference>
<reference evidence="6" key="1">
    <citation type="submission" date="2021-01" db="EMBL/GenBank/DDBJ databases">
        <title>Whole genome shotgun sequence of Sinosporangium siamense NBRC 109515.</title>
        <authorList>
            <person name="Komaki H."/>
            <person name="Tamura T."/>
        </authorList>
    </citation>
    <scope>NUCLEOTIDE SEQUENCE</scope>
    <source>
        <strain evidence="6">NBRC 109515</strain>
    </source>
</reference>